<comment type="caution">
    <text evidence="5">The sequence shown here is derived from an EMBL/GenBank/DDBJ whole genome shotgun (WGS) entry which is preliminary data.</text>
</comment>
<feature type="compositionally biased region" description="Acidic residues" evidence="3">
    <location>
        <begin position="32"/>
        <end position="45"/>
    </location>
</feature>
<evidence type="ECO:0000313" key="6">
    <source>
        <dbReference type="Proteomes" id="UP000550501"/>
    </source>
</evidence>
<accession>A0A839QNN0</accession>
<feature type="transmembrane region" description="Helical" evidence="4">
    <location>
        <begin position="101"/>
        <end position="125"/>
    </location>
</feature>
<keyword evidence="6" id="KW-1185">Reference proteome</keyword>
<evidence type="ECO:0000313" key="5">
    <source>
        <dbReference type="EMBL" id="MBB2993711.1"/>
    </source>
</evidence>
<dbReference type="PANTHER" id="PTHR37042">
    <property type="entry name" value="OUTER MEMBRANE PROTEIN RV1973"/>
    <property type="match status" value="1"/>
</dbReference>
<feature type="region of interest" description="Disordered" evidence="3">
    <location>
        <begin position="60"/>
        <end position="93"/>
    </location>
</feature>
<keyword evidence="4" id="KW-0812">Transmembrane</keyword>
<dbReference type="EMBL" id="JACHVU010000021">
    <property type="protein sequence ID" value="MBB2993711.1"/>
    <property type="molecule type" value="Genomic_DNA"/>
</dbReference>
<dbReference type="PANTHER" id="PTHR37042:SF4">
    <property type="entry name" value="OUTER MEMBRANE PROTEIN RV1973"/>
    <property type="match status" value="1"/>
</dbReference>
<dbReference type="Proteomes" id="UP000550501">
    <property type="component" value="Unassembled WGS sequence"/>
</dbReference>
<evidence type="ECO:0000256" key="3">
    <source>
        <dbReference type="SAM" id="MobiDB-lite"/>
    </source>
</evidence>
<dbReference type="AlphaFoldDB" id="A0A839QNN0"/>
<protein>
    <submittedName>
        <fullName evidence="5">Mce-associated membrane protein</fullName>
    </submittedName>
</protein>
<keyword evidence="2 4" id="KW-0472">Membrane</keyword>
<sequence>MSNSKTPRGEERQLTDTDDNDADSSTRTPGEAADDLEQAEADAAEAEALAVAARARARAARLRATPRTPSTETGVTVDAAEDGEGLPASPQVGNAWRRPRIGALCTAVALLCSVAMLAVSGYIVWTHHDATLEQRTRAEYAAAAKQAVVTLMSIDFEDPQAGVQRIIDNSVDPFRAEFESAAEDFVKVAIDARVTTKATANAAAVQSTTADSAVVLVSASSTVTNDAGAQEAPRNWRLNVDVKREGDQIKMSKVEFVP</sequence>
<evidence type="ECO:0000256" key="2">
    <source>
        <dbReference type="ARBA" id="ARBA00023136"/>
    </source>
</evidence>
<organism evidence="5 6">
    <name type="scientific">Mycolicibacterium iranicum</name>
    <name type="common">Mycobacterium iranicum</name>
    <dbReference type="NCBI Taxonomy" id="912594"/>
    <lineage>
        <taxon>Bacteria</taxon>
        <taxon>Bacillati</taxon>
        <taxon>Actinomycetota</taxon>
        <taxon>Actinomycetes</taxon>
        <taxon>Mycobacteriales</taxon>
        <taxon>Mycobacteriaceae</taxon>
        <taxon>Mycolicibacterium</taxon>
    </lineage>
</organism>
<dbReference type="GO" id="GO:0016020">
    <property type="term" value="C:membrane"/>
    <property type="evidence" value="ECO:0007669"/>
    <property type="project" value="UniProtKB-SubCell"/>
</dbReference>
<reference evidence="5 6" key="1">
    <citation type="submission" date="2020-08" db="EMBL/GenBank/DDBJ databases">
        <title>The Agave Microbiome: Exploring the role of microbial communities in plant adaptations to desert environments.</title>
        <authorList>
            <person name="Partida-Martinez L.P."/>
        </authorList>
    </citation>
    <scope>NUCLEOTIDE SEQUENCE [LARGE SCALE GENOMIC DNA]</scope>
    <source>
        <strain evidence="5 6">AT2.18</strain>
    </source>
</reference>
<keyword evidence="4" id="KW-1133">Transmembrane helix</keyword>
<dbReference type="RefSeq" id="WP_260156260.1">
    <property type="nucleotide sequence ID" value="NZ_JACHVU010000021.1"/>
</dbReference>
<proteinExistence type="predicted"/>
<evidence type="ECO:0000256" key="1">
    <source>
        <dbReference type="ARBA" id="ARBA00004370"/>
    </source>
</evidence>
<feature type="region of interest" description="Disordered" evidence="3">
    <location>
        <begin position="1"/>
        <end position="45"/>
    </location>
</feature>
<evidence type="ECO:0000256" key="4">
    <source>
        <dbReference type="SAM" id="Phobius"/>
    </source>
</evidence>
<name>A0A839QNN0_MYCIR</name>
<gene>
    <name evidence="5" type="ORF">FHR72_005222</name>
</gene>
<comment type="subcellular location">
    <subcellularLocation>
        <location evidence="1">Membrane</location>
    </subcellularLocation>
</comment>